<keyword evidence="2" id="KW-1185">Reference proteome</keyword>
<name>A0A4Y8ZVT1_9SPHN</name>
<sequence>MDVAEHTLELLKRMHAEFADFRRVQESQNARLSSLEQHVAAMMGDLAQIRMELTGLRTRIERIERRLDLTAA</sequence>
<accession>A0A4Y8ZVT1</accession>
<evidence type="ECO:0000313" key="1">
    <source>
        <dbReference type="EMBL" id="TFI58829.1"/>
    </source>
</evidence>
<evidence type="ECO:0000313" key="2">
    <source>
        <dbReference type="Proteomes" id="UP000298213"/>
    </source>
</evidence>
<dbReference type="EMBL" id="SPDV01000012">
    <property type="protein sequence ID" value="TFI58829.1"/>
    <property type="molecule type" value="Genomic_DNA"/>
</dbReference>
<organism evidence="1 2">
    <name type="scientific">Sphingomonas parva</name>
    <dbReference type="NCBI Taxonomy" id="2555898"/>
    <lineage>
        <taxon>Bacteria</taxon>
        <taxon>Pseudomonadati</taxon>
        <taxon>Pseudomonadota</taxon>
        <taxon>Alphaproteobacteria</taxon>
        <taxon>Sphingomonadales</taxon>
        <taxon>Sphingomonadaceae</taxon>
        <taxon>Sphingomonas</taxon>
    </lineage>
</organism>
<dbReference type="OrthoDB" id="7596211at2"/>
<comment type="caution">
    <text evidence="1">The sequence shown here is derived from an EMBL/GenBank/DDBJ whole genome shotgun (WGS) entry which is preliminary data.</text>
</comment>
<protein>
    <submittedName>
        <fullName evidence="1">Uncharacterized protein</fullName>
    </submittedName>
</protein>
<proteinExistence type="predicted"/>
<dbReference type="RefSeq" id="WP_135085576.1">
    <property type="nucleotide sequence ID" value="NZ_SPDV01000012.1"/>
</dbReference>
<gene>
    <name evidence="1" type="ORF">E2493_08185</name>
</gene>
<reference evidence="1 2" key="1">
    <citation type="submission" date="2019-03" db="EMBL/GenBank/DDBJ databases">
        <title>Genome sequence of Sphingomonas sp. 17J27-24.</title>
        <authorList>
            <person name="Kim M."/>
            <person name="Maeng S."/>
            <person name="Sathiyaraj S."/>
        </authorList>
    </citation>
    <scope>NUCLEOTIDE SEQUENCE [LARGE SCALE GENOMIC DNA]</scope>
    <source>
        <strain evidence="1 2">17J27-24</strain>
    </source>
</reference>
<dbReference type="Proteomes" id="UP000298213">
    <property type="component" value="Unassembled WGS sequence"/>
</dbReference>
<dbReference type="AlphaFoldDB" id="A0A4Y8ZVT1"/>